<evidence type="ECO:0000313" key="1">
    <source>
        <dbReference type="EMBL" id="MPM71183.1"/>
    </source>
</evidence>
<comment type="caution">
    <text evidence="1">The sequence shown here is derived from an EMBL/GenBank/DDBJ whole genome shotgun (WGS) entry which is preliminary data.</text>
</comment>
<dbReference type="EMBL" id="VSSQ01023949">
    <property type="protein sequence ID" value="MPM71183.1"/>
    <property type="molecule type" value="Genomic_DNA"/>
</dbReference>
<name>A0A645C787_9ZZZZ</name>
<dbReference type="AlphaFoldDB" id="A0A645C787"/>
<protein>
    <submittedName>
        <fullName evidence="1">Uncharacterized protein</fullName>
    </submittedName>
</protein>
<sequence length="147" mass="15317">MMLSASSSNSVSQRSLTAFAVSMPRTLSFSSAITSGSPSNSLMEYQRMRSAGRVSAKASSISARAFSTEPWNILFTTGTVFSSAATYASLTSASSPVPFSAEISTTGMPSFFESLAQSIDSPLFFTTSIILTAATTGIDSSVSCVVR</sequence>
<reference evidence="1" key="1">
    <citation type="submission" date="2019-08" db="EMBL/GenBank/DDBJ databases">
        <authorList>
            <person name="Kucharzyk K."/>
            <person name="Murdoch R.W."/>
            <person name="Higgins S."/>
            <person name="Loffler F."/>
        </authorList>
    </citation>
    <scope>NUCLEOTIDE SEQUENCE</scope>
</reference>
<accession>A0A645C787</accession>
<organism evidence="1">
    <name type="scientific">bioreactor metagenome</name>
    <dbReference type="NCBI Taxonomy" id="1076179"/>
    <lineage>
        <taxon>unclassified sequences</taxon>
        <taxon>metagenomes</taxon>
        <taxon>ecological metagenomes</taxon>
    </lineage>
</organism>
<gene>
    <name evidence="1" type="ORF">SDC9_118146</name>
</gene>
<proteinExistence type="predicted"/>